<dbReference type="SMART" id="SM01142">
    <property type="entry name" value="DSHCT"/>
    <property type="match status" value="1"/>
</dbReference>
<evidence type="ECO:0000259" key="10">
    <source>
        <dbReference type="PROSITE" id="PS51192"/>
    </source>
</evidence>
<comment type="caution">
    <text evidence="12">The sequence shown here is derived from an EMBL/GenBank/DDBJ whole genome shotgun (WGS) entry which is preliminary data.</text>
</comment>
<dbReference type="Gene3D" id="3.40.50.300">
    <property type="entry name" value="P-loop containing nucleotide triphosphate hydrolases"/>
    <property type="match status" value="2"/>
</dbReference>
<evidence type="ECO:0000259" key="11">
    <source>
        <dbReference type="PROSITE" id="PS51194"/>
    </source>
</evidence>
<dbReference type="InterPro" id="IPR012961">
    <property type="entry name" value="Ski2/MTR4_C"/>
</dbReference>
<dbReference type="Pfam" id="PF17911">
    <property type="entry name" value="Ski2_N"/>
    <property type="match status" value="1"/>
</dbReference>
<dbReference type="Proteomes" id="UP001151699">
    <property type="component" value="Chromosome X"/>
</dbReference>
<evidence type="ECO:0000256" key="8">
    <source>
        <dbReference type="ARBA" id="ARBA00047984"/>
    </source>
</evidence>
<keyword evidence="2" id="KW-0963">Cytoplasm</keyword>
<evidence type="ECO:0000256" key="5">
    <source>
        <dbReference type="ARBA" id="ARBA00022806"/>
    </source>
</evidence>
<dbReference type="SMART" id="SM00487">
    <property type="entry name" value="DEXDc"/>
    <property type="match status" value="1"/>
</dbReference>
<dbReference type="CDD" id="cd18795">
    <property type="entry name" value="SF2_C_Ski2"/>
    <property type="match status" value="1"/>
</dbReference>
<dbReference type="InterPro" id="IPR048392">
    <property type="entry name" value="MTR4-like_stalk"/>
</dbReference>
<evidence type="ECO:0000256" key="4">
    <source>
        <dbReference type="ARBA" id="ARBA00022801"/>
    </source>
</evidence>
<dbReference type="PROSITE" id="PS51192">
    <property type="entry name" value="HELICASE_ATP_BIND_1"/>
    <property type="match status" value="1"/>
</dbReference>
<dbReference type="SMART" id="SM00490">
    <property type="entry name" value="HELICc"/>
    <property type="match status" value="1"/>
</dbReference>
<dbReference type="GO" id="GO:0055087">
    <property type="term" value="C:Ski complex"/>
    <property type="evidence" value="ECO:0007669"/>
    <property type="project" value="TreeGrafter"/>
</dbReference>
<dbReference type="InterPro" id="IPR011545">
    <property type="entry name" value="DEAD/DEAH_box_helicase_dom"/>
</dbReference>
<dbReference type="Pfam" id="PF13234">
    <property type="entry name" value="MTR4_beta-barrel"/>
    <property type="match status" value="1"/>
</dbReference>
<sequence length="1216" mass="138498">MSIDLSWWRQAPPILQDNHETLLSYVLNPQVALHDPEPYVFPRKPNEQKLYFAPPCSASTVLAPQRDVQSGAIIDYIEVPIEDAESNARNSMSLKRAPLPPDKATRGSAVNYPFWPGGFDAPEWKIDTLDEDNYDFENNLLTVAPGFQNGLEFDDIEKEHVIEESVDENVIINLLSVLDDSDHNYLGLWMKETNTNDEKKDSESVNFNAVPIDDSLIEPVERPVVIMSDIDTVVRSLEWAELVDVSKPVNDFETLVPNPAQEYNFTLDGFQKLAILKLEENSHVFVAAHTSAGKTVVAEYAIALAKQHKTRSIYTSPIKALSNQKYRDFKKKFHDVGLITGDIQIDPTASCLIMTTEILRSMLYCGSEVTRDLEYVIFDEVHYINDLDRGHVWEEVLILLPDHVSIVMLSATVPNTMEFANWVGQTKKRKVYVISTLKRPVPLMHYLYTGCGGKTKNDIFLIVNGSQEFLMKGYRDAIASKEKDTKPAEAAKKDPRRGGGKTRISKPNTHNQSNKDQNLWVGLIDHLEKHKKLPVVAFTLSRNRCDRNLQALQSVDLCTTSEAYHIQSFFQKCLQKLKPEDRNIPQILTLQHSLKRGIGVHHSGILPILKEIVEILFQSGFVKLLFATETFAMGVNMPAKTVIFDSHRKFDGADFRLLRAAEYTQMAGRAGRRGLDTEGTVILVCKNEVPPESELRTMILGRPLRLDSKFRLTYAMILNLLRVENVTVEDMISHSFLEFDSQTKIPENRAKLMEAEKEISDMQEIGEHMQPLCQFYDLTFEYFQLIDELMADNIVQQQMMKELKPGRVVIVTMDRHYNKIGVFLSIVGSREPKFKVMVLDDLGDTNSESPTVKKTNTNRGELWHRMISMTPQHKLYIPEGVGGHTILTIKFNNIIEITKTNMKIEADKIIQNWEQRQIPRFKDTPPGASLSKTVTELYNLNNSVLCGDTKLQYCNLRQELKTSSIMDEIAKLKRKLGEIINCTNATNFEQEFPVVFDRKSLEKKKDELKFKISKESLLLYPEYVNKLEVLKEMGYIDKQHEVKMKGRVACEMGSNELITTELVLCNTFTDLKPEEIAALLSGLVFQAKTETTPQLTDNLKKCIENIKEVDEHIVEIENKHKVSSSDEMTARDRLNFGLAEVVYEWARNKSFAEIMTLTDIQEGIIVRCIQQLNETMQDVKDAARIIGNPALQKKMEDASNAIQRNIVFAASLYLQS</sequence>
<dbReference type="PANTHER" id="PTHR12131:SF1">
    <property type="entry name" value="ATP-DEPENDENT RNA HELICASE SUPV3L1, MITOCHONDRIAL-RELATED"/>
    <property type="match status" value="1"/>
</dbReference>
<evidence type="ECO:0000256" key="9">
    <source>
        <dbReference type="SAM" id="MobiDB-lite"/>
    </source>
</evidence>
<feature type="compositionally biased region" description="Basic and acidic residues" evidence="9">
    <location>
        <begin position="481"/>
        <end position="497"/>
    </location>
</feature>
<dbReference type="GO" id="GO:0070478">
    <property type="term" value="P:nuclear-transcribed mRNA catabolic process, 3'-5' exonucleolytic nonsense-mediated decay"/>
    <property type="evidence" value="ECO:0007669"/>
    <property type="project" value="TreeGrafter"/>
</dbReference>
<dbReference type="Pfam" id="PF00270">
    <property type="entry name" value="DEAD"/>
    <property type="match status" value="1"/>
</dbReference>
<dbReference type="FunFam" id="3.40.50.300:FF:000354">
    <property type="entry name" value="ATP-dependent RNA helicase SKI2"/>
    <property type="match status" value="1"/>
</dbReference>
<feature type="compositionally biased region" description="Polar residues" evidence="9">
    <location>
        <begin position="505"/>
        <end position="515"/>
    </location>
</feature>
<dbReference type="SUPFAM" id="SSF52540">
    <property type="entry name" value="P-loop containing nucleoside triphosphate hydrolases"/>
    <property type="match status" value="1"/>
</dbReference>
<keyword evidence="3" id="KW-0547">Nucleotide-binding</keyword>
<feature type="domain" description="Helicase ATP-binding" evidence="10">
    <location>
        <begin position="275"/>
        <end position="431"/>
    </location>
</feature>
<dbReference type="Pfam" id="PF08148">
    <property type="entry name" value="DSHCT"/>
    <property type="match status" value="1"/>
</dbReference>
<keyword evidence="4" id="KW-0378">Hydrolase</keyword>
<evidence type="ECO:0000256" key="2">
    <source>
        <dbReference type="ARBA" id="ARBA00022490"/>
    </source>
</evidence>
<dbReference type="GO" id="GO:0003723">
    <property type="term" value="F:RNA binding"/>
    <property type="evidence" value="ECO:0007669"/>
    <property type="project" value="UniProtKB-KW"/>
</dbReference>
<dbReference type="Pfam" id="PF21408">
    <property type="entry name" value="MTR4-like_stalk"/>
    <property type="match status" value="1"/>
</dbReference>
<evidence type="ECO:0000256" key="3">
    <source>
        <dbReference type="ARBA" id="ARBA00022741"/>
    </source>
</evidence>
<feature type="region of interest" description="Disordered" evidence="9">
    <location>
        <begin position="481"/>
        <end position="515"/>
    </location>
</feature>
<proteinExistence type="predicted"/>
<dbReference type="InterPro" id="IPR027417">
    <property type="entry name" value="P-loop_NTPase"/>
</dbReference>
<feature type="domain" description="Helicase C-terminal" evidence="11">
    <location>
        <begin position="522"/>
        <end position="721"/>
    </location>
</feature>
<dbReference type="InterPro" id="IPR001650">
    <property type="entry name" value="Helicase_C-like"/>
</dbReference>
<dbReference type="AlphaFoldDB" id="A0A9Q0MWF8"/>
<dbReference type="Gene3D" id="1.10.3380.30">
    <property type="match status" value="2"/>
</dbReference>
<keyword evidence="5 12" id="KW-0347">Helicase</keyword>
<reference evidence="12" key="1">
    <citation type="submission" date="2022-07" db="EMBL/GenBank/DDBJ databases">
        <authorList>
            <person name="Trinca V."/>
            <person name="Uliana J.V.C."/>
            <person name="Torres T.T."/>
            <person name="Ward R.J."/>
            <person name="Monesi N."/>
        </authorList>
    </citation>
    <scope>NUCLEOTIDE SEQUENCE</scope>
    <source>
        <strain evidence="12">HSMRA1968</strain>
        <tissue evidence="12">Whole embryos</tissue>
    </source>
</reference>
<comment type="catalytic activity">
    <reaction evidence="8">
        <text>ATP + H2O = ADP + phosphate + H(+)</text>
        <dbReference type="Rhea" id="RHEA:13065"/>
        <dbReference type="ChEBI" id="CHEBI:15377"/>
        <dbReference type="ChEBI" id="CHEBI:15378"/>
        <dbReference type="ChEBI" id="CHEBI:30616"/>
        <dbReference type="ChEBI" id="CHEBI:43474"/>
        <dbReference type="ChEBI" id="CHEBI:456216"/>
        <dbReference type="EC" id="3.6.4.13"/>
    </reaction>
</comment>
<protein>
    <submittedName>
        <fullName evidence="12">Helicase SKI2W</fullName>
    </submittedName>
</protein>
<dbReference type="InterPro" id="IPR014001">
    <property type="entry name" value="Helicase_ATP-bd"/>
</dbReference>
<dbReference type="GO" id="GO:0016787">
    <property type="term" value="F:hydrolase activity"/>
    <property type="evidence" value="ECO:0007669"/>
    <property type="project" value="UniProtKB-KW"/>
</dbReference>
<dbReference type="PANTHER" id="PTHR12131">
    <property type="entry name" value="ATP-DEPENDENT RNA AND DNA HELICASE"/>
    <property type="match status" value="1"/>
</dbReference>
<comment type="subcellular location">
    <subcellularLocation>
        <location evidence="1">Cytoplasm</location>
    </subcellularLocation>
</comment>
<dbReference type="InterPro" id="IPR025696">
    <property type="entry name" value="Beta-barrel_MTR4"/>
</dbReference>
<organism evidence="12 13">
    <name type="scientific">Pseudolycoriella hygida</name>
    <dbReference type="NCBI Taxonomy" id="35572"/>
    <lineage>
        <taxon>Eukaryota</taxon>
        <taxon>Metazoa</taxon>
        <taxon>Ecdysozoa</taxon>
        <taxon>Arthropoda</taxon>
        <taxon>Hexapoda</taxon>
        <taxon>Insecta</taxon>
        <taxon>Pterygota</taxon>
        <taxon>Neoptera</taxon>
        <taxon>Endopterygota</taxon>
        <taxon>Diptera</taxon>
        <taxon>Nematocera</taxon>
        <taxon>Sciaroidea</taxon>
        <taxon>Sciaridae</taxon>
        <taxon>Pseudolycoriella</taxon>
    </lineage>
</organism>
<dbReference type="InterPro" id="IPR040801">
    <property type="entry name" value="Ski2_N"/>
</dbReference>
<dbReference type="InterPro" id="IPR016438">
    <property type="entry name" value="SKI2-like"/>
</dbReference>
<keyword evidence="6" id="KW-0067">ATP-binding</keyword>
<evidence type="ECO:0000256" key="6">
    <source>
        <dbReference type="ARBA" id="ARBA00022840"/>
    </source>
</evidence>
<dbReference type="Pfam" id="PF00271">
    <property type="entry name" value="Helicase_C"/>
    <property type="match status" value="1"/>
</dbReference>
<dbReference type="GO" id="GO:0005524">
    <property type="term" value="F:ATP binding"/>
    <property type="evidence" value="ECO:0007669"/>
    <property type="project" value="UniProtKB-KW"/>
</dbReference>
<keyword evidence="13" id="KW-1185">Reference proteome</keyword>
<dbReference type="EMBL" id="WJQU01000003">
    <property type="protein sequence ID" value="KAJ6639246.1"/>
    <property type="molecule type" value="Genomic_DNA"/>
</dbReference>
<evidence type="ECO:0000313" key="13">
    <source>
        <dbReference type="Proteomes" id="UP001151699"/>
    </source>
</evidence>
<dbReference type="FunFam" id="1.10.3380.30:FF:000001">
    <property type="entry name" value="Ski2 ATP-dependent RNA helicase"/>
    <property type="match status" value="1"/>
</dbReference>
<evidence type="ECO:0000256" key="1">
    <source>
        <dbReference type="ARBA" id="ARBA00004496"/>
    </source>
</evidence>
<dbReference type="PIRSF" id="PIRSF005198">
    <property type="entry name" value="Antiviral_helicase_SKI2"/>
    <property type="match status" value="1"/>
</dbReference>
<dbReference type="FunFam" id="3.40.50.300:FF:000447">
    <property type="entry name" value="helicase SKI2W isoform X2"/>
    <property type="match status" value="1"/>
</dbReference>
<dbReference type="PROSITE" id="PS51194">
    <property type="entry name" value="HELICASE_CTER"/>
    <property type="match status" value="1"/>
</dbReference>
<dbReference type="GO" id="GO:0003724">
    <property type="term" value="F:RNA helicase activity"/>
    <property type="evidence" value="ECO:0007669"/>
    <property type="project" value="UniProtKB-EC"/>
</dbReference>
<name>A0A9Q0MWF8_9DIPT</name>
<gene>
    <name evidence="12" type="primary">SKIV2L</name>
    <name evidence="12" type="ORF">Bhyg_11988</name>
</gene>
<dbReference type="OrthoDB" id="64767at2759"/>
<accession>A0A9Q0MWF8</accession>
<dbReference type="InterPro" id="IPR050699">
    <property type="entry name" value="RNA-DNA_Helicase"/>
</dbReference>
<evidence type="ECO:0000313" key="12">
    <source>
        <dbReference type="EMBL" id="KAJ6639246.1"/>
    </source>
</evidence>
<keyword evidence="7" id="KW-0694">RNA-binding</keyword>
<evidence type="ECO:0000256" key="7">
    <source>
        <dbReference type="ARBA" id="ARBA00022884"/>
    </source>
</evidence>